<dbReference type="EMBL" id="OIVN01003038">
    <property type="protein sequence ID" value="SPD08370.1"/>
    <property type="molecule type" value="Genomic_DNA"/>
</dbReference>
<name>A0A2N9H9P4_FAGSY</name>
<gene>
    <name evidence="1" type="ORF">FSB_LOCUS36252</name>
</gene>
<proteinExistence type="predicted"/>
<reference evidence="1" key="1">
    <citation type="submission" date="2018-02" db="EMBL/GenBank/DDBJ databases">
        <authorList>
            <person name="Cohen D.B."/>
            <person name="Kent A.D."/>
        </authorList>
    </citation>
    <scope>NUCLEOTIDE SEQUENCE</scope>
</reference>
<evidence type="ECO:0000313" key="1">
    <source>
        <dbReference type="EMBL" id="SPD08370.1"/>
    </source>
</evidence>
<sequence length="58" mass="6458">MRGRRALRLGVRRAARGGGLVAVCCSSFSSLCRWLPDLVADRGFKVIWGIFLDCEFVI</sequence>
<protein>
    <submittedName>
        <fullName evidence="1">Uncharacterized protein</fullName>
    </submittedName>
</protein>
<accession>A0A2N9H9P4</accession>
<organism evidence="1">
    <name type="scientific">Fagus sylvatica</name>
    <name type="common">Beechnut</name>
    <dbReference type="NCBI Taxonomy" id="28930"/>
    <lineage>
        <taxon>Eukaryota</taxon>
        <taxon>Viridiplantae</taxon>
        <taxon>Streptophyta</taxon>
        <taxon>Embryophyta</taxon>
        <taxon>Tracheophyta</taxon>
        <taxon>Spermatophyta</taxon>
        <taxon>Magnoliopsida</taxon>
        <taxon>eudicotyledons</taxon>
        <taxon>Gunneridae</taxon>
        <taxon>Pentapetalae</taxon>
        <taxon>rosids</taxon>
        <taxon>fabids</taxon>
        <taxon>Fagales</taxon>
        <taxon>Fagaceae</taxon>
        <taxon>Fagus</taxon>
    </lineage>
</organism>
<dbReference type="AlphaFoldDB" id="A0A2N9H9P4"/>